<evidence type="ECO:0000313" key="2">
    <source>
        <dbReference type="Proteomes" id="UP001054252"/>
    </source>
</evidence>
<dbReference type="Proteomes" id="UP001054252">
    <property type="component" value="Unassembled WGS sequence"/>
</dbReference>
<dbReference type="EMBL" id="BPVZ01000079">
    <property type="protein sequence ID" value="GKV28339.1"/>
    <property type="molecule type" value="Genomic_DNA"/>
</dbReference>
<protein>
    <submittedName>
        <fullName evidence="1">Uncharacterized protein</fullName>
    </submittedName>
</protein>
<name>A0AAV5KUG6_9ROSI</name>
<evidence type="ECO:0000313" key="1">
    <source>
        <dbReference type="EMBL" id="GKV28339.1"/>
    </source>
</evidence>
<proteinExistence type="predicted"/>
<reference evidence="1 2" key="1">
    <citation type="journal article" date="2021" name="Commun. Biol.">
        <title>The genome of Shorea leprosula (Dipterocarpaceae) highlights the ecological relevance of drought in aseasonal tropical rainforests.</title>
        <authorList>
            <person name="Ng K.K.S."/>
            <person name="Kobayashi M.J."/>
            <person name="Fawcett J.A."/>
            <person name="Hatakeyama M."/>
            <person name="Paape T."/>
            <person name="Ng C.H."/>
            <person name="Ang C.C."/>
            <person name="Tnah L.H."/>
            <person name="Lee C.T."/>
            <person name="Nishiyama T."/>
            <person name="Sese J."/>
            <person name="O'Brien M.J."/>
            <person name="Copetti D."/>
            <person name="Mohd Noor M.I."/>
            <person name="Ong R.C."/>
            <person name="Putra M."/>
            <person name="Sireger I.Z."/>
            <person name="Indrioko S."/>
            <person name="Kosugi Y."/>
            <person name="Izuno A."/>
            <person name="Isagi Y."/>
            <person name="Lee S.L."/>
            <person name="Shimizu K.K."/>
        </authorList>
    </citation>
    <scope>NUCLEOTIDE SEQUENCE [LARGE SCALE GENOMIC DNA]</scope>
    <source>
        <strain evidence="1">214</strain>
    </source>
</reference>
<gene>
    <name evidence="1" type="ORF">SLEP1_g37409</name>
</gene>
<sequence>MPIAQRLIILTVATFQRFPFIQFLFQGSPLSSLPFSL</sequence>
<organism evidence="1 2">
    <name type="scientific">Rubroshorea leprosula</name>
    <dbReference type="NCBI Taxonomy" id="152421"/>
    <lineage>
        <taxon>Eukaryota</taxon>
        <taxon>Viridiplantae</taxon>
        <taxon>Streptophyta</taxon>
        <taxon>Embryophyta</taxon>
        <taxon>Tracheophyta</taxon>
        <taxon>Spermatophyta</taxon>
        <taxon>Magnoliopsida</taxon>
        <taxon>eudicotyledons</taxon>
        <taxon>Gunneridae</taxon>
        <taxon>Pentapetalae</taxon>
        <taxon>rosids</taxon>
        <taxon>malvids</taxon>
        <taxon>Malvales</taxon>
        <taxon>Dipterocarpaceae</taxon>
        <taxon>Rubroshorea</taxon>
    </lineage>
</organism>
<comment type="caution">
    <text evidence="1">The sequence shown here is derived from an EMBL/GenBank/DDBJ whole genome shotgun (WGS) entry which is preliminary data.</text>
</comment>
<keyword evidence="2" id="KW-1185">Reference proteome</keyword>
<dbReference type="AlphaFoldDB" id="A0AAV5KUG6"/>
<accession>A0AAV5KUG6</accession>